<evidence type="ECO:0000256" key="1">
    <source>
        <dbReference type="SAM" id="MobiDB-lite"/>
    </source>
</evidence>
<gene>
    <name evidence="2" type="ORF">GCM10014715_89110</name>
</gene>
<reference evidence="2" key="1">
    <citation type="journal article" date="2014" name="Int. J. Syst. Evol. Microbiol.">
        <title>Complete genome sequence of Corynebacterium casei LMG S-19264T (=DSM 44701T), isolated from a smear-ripened cheese.</title>
        <authorList>
            <consortium name="US DOE Joint Genome Institute (JGI-PGF)"/>
            <person name="Walter F."/>
            <person name="Albersmeier A."/>
            <person name="Kalinowski J."/>
            <person name="Ruckert C."/>
        </authorList>
    </citation>
    <scope>NUCLEOTIDE SEQUENCE</scope>
    <source>
        <strain evidence="2">JCM 3302</strain>
    </source>
</reference>
<organism evidence="2 3">
    <name type="scientific">Streptomyces spiralis</name>
    <dbReference type="NCBI Taxonomy" id="66376"/>
    <lineage>
        <taxon>Bacteria</taxon>
        <taxon>Bacillati</taxon>
        <taxon>Actinomycetota</taxon>
        <taxon>Actinomycetes</taxon>
        <taxon>Kitasatosporales</taxon>
        <taxon>Streptomycetaceae</taxon>
        <taxon>Streptomyces</taxon>
    </lineage>
</organism>
<feature type="region of interest" description="Disordered" evidence="1">
    <location>
        <begin position="1"/>
        <end position="24"/>
    </location>
</feature>
<protein>
    <submittedName>
        <fullName evidence="2">Uncharacterized protein</fullName>
    </submittedName>
</protein>
<evidence type="ECO:0000313" key="2">
    <source>
        <dbReference type="EMBL" id="GHF21022.1"/>
    </source>
</evidence>
<dbReference type="EMBL" id="BNBC01000103">
    <property type="protein sequence ID" value="GHF21022.1"/>
    <property type="molecule type" value="Genomic_DNA"/>
</dbReference>
<name>A0A919AT70_9ACTN</name>
<comment type="caution">
    <text evidence="2">The sequence shown here is derived from an EMBL/GenBank/DDBJ whole genome shotgun (WGS) entry which is preliminary data.</text>
</comment>
<dbReference type="Proteomes" id="UP000641386">
    <property type="component" value="Unassembled WGS sequence"/>
</dbReference>
<accession>A0A919AT70</accession>
<keyword evidence="3" id="KW-1185">Reference proteome</keyword>
<dbReference type="AlphaFoldDB" id="A0A919AT70"/>
<proteinExistence type="predicted"/>
<evidence type="ECO:0000313" key="3">
    <source>
        <dbReference type="Proteomes" id="UP000641386"/>
    </source>
</evidence>
<reference evidence="2" key="2">
    <citation type="submission" date="2020-09" db="EMBL/GenBank/DDBJ databases">
        <authorList>
            <person name="Sun Q."/>
            <person name="Ohkuma M."/>
        </authorList>
    </citation>
    <scope>NUCLEOTIDE SEQUENCE</scope>
    <source>
        <strain evidence="2">JCM 3302</strain>
    </source>
</reference>
<sequence length="105" mass="11364">MRIEEHDGCGPKPFLRKSGTIGGHRGSCFSQDWSVAEGPARSSRAGWRGGSHFTSPIPPAAACWLVEMGVGGTMSLAFLGGAHRQLQYKKTPCQYFFTQVPVQLP</sequence>